<keyword evidence="3" id="KW-0068">Autocatalytic cleavage</keyword>
<accession>A0A3B0UEU8</accession>
<dbReference type="PANTHER" id="PTHR10188">
    <property type="entry name" value="L-ASPARAGINASE"/>
    <property type="match status" value="1"/>
</dbReference>
<evidence type="ECO:0000256" key="2">
    <source>
        <dbReference type="ARBA" id="ARBA00022801"/>
    </source>
</evidence>
<dbReference type="GO" id="GO:0006508">
    <property type="term" value="P:proteolysis"/>
    <property type="evidence" value="ECO:0007669"/>
    <property type="project" value="UniProtKB-KW"/>
</dbReference>
<organism evidence="4">
    <name type="scientific">hydrothermal vent metagenome</name>
    <dbReference type="NCBI Taxonomy" id="652676"/>
    <lineage>
        <taxon>unclassified sequences</taxon>
        <taxon>metagenomes</taxon>
        <taxon>ecological metagenomes</taxon>
    </lineage>
</organism>
<dbReference type="Gene3D" id="3.60.20.30">
    <property type="entry name" value="(Glycosyl)asparaginase"/>
    <property type="match status" value="1"/>
</dbReference>
<dbReference type="EMBL" id="UOET01000140">
    <property type="protein sequence ID" value="VAW27640.1"/>
    <property type="molecule type" value="Genomic_DNA"/>
</dbReference>
<dbReference type="PANTHER" id="PTHR10188:SF6">
    <property type="entry name" value="N(4)-(BETA-N-ACETYLGLUCOSAMINYL)-L-ASPARAGINASE"/>
    <property type="match status" value="1"/>
</dbReference>
<reference evidence="4" key="1">
    <citation type="submission" date="2018-06" db="EMBL/GenBank/DDBJ databases">
        <authorList>
            <person name="Zhirakovskaya E."/>
        </authorList>
    </citation>
    <scope>NUCLEOTIDE SEQUENCE</scope>
</reference>
<dbReference type="InterPro" id="IPR000246">
    <property type="entry name" value="Peptidase_T2"/>
</dbReference>
<protein>
    <submittedName>
        <fullName evidence="4">Isoaspartyl aminopeptidase @ Asp-X dipeptidase</fullName>
        <ecNumber evidence="4">3.4.19.5</ecNumber>
    </submittedName>
</protein>
<sequence length="333" mass="35859">MKKYLFGFISLALLAFSSCQSSKPHNEKIIGKYVLVIHGGAGVIEKKLMTPEKAKLYHDKLQQVIDSGEFVLKQGGTALDAVTKCITMMEDSPLFNAGKGSVFNERGQNEMDASIMDGKTLMAGAVANVHTIKNPILAARAVMEHTPHVLLISKGAEIFAKKQGLQMEDSSYFFTERRWKSYLKVKAKLAQGEKHGTVGAVALDKQGNLAAGTSTGGMTYKMYGRVGDSPIIGAGTYADDATCAVSCTGHGEYFIRNVVAYDIGALMKYSGLSLKEAANYVILVKLKKQGGDGGIIAVDRTGNFTMTFNTPGMFRAYATSEGFHGVGMYGDEK</sequence>
<keyword evidence="2 4" id="KW-0378">Hydrolase</keyword>
<keyword evidence="4" id="KW-0031">Aminopeptidase</keyword>
<dbReference type="EC" id="3.4.19.5" evidence="4"/>
<dbReference type="PROSITE" id="PS51257">
    <property type="entry name" value="PROKAR_LIPOPROTEIN"/>
    <property type="match status" value="1"/>
</dbReference>
<dbReference type="CDD" id="cd04701">
    <property type="entry name" value="Asparaginase_2"/>
    <property type="match status" value="1"/>
</dbReference>
<gene>
    <name evidence="4" type="ORF">MNBD_BACTEROID07-2094</name>
</gene>
<dbReference type="FunFam" id="3.60.20.30:FF:000001">
    <property type="entry name" value="Isoaspartyl peptidase/L-asparaginase"/>
    <property type="match status" value="1"/>
</dbReference>
<dbReference type="GO" id="GO:0004177">
    <property type="term" value="F:aminopeptidase activity"/>
    <property type="evidence" value="ECO:0007669"/>
    <property type="project" value="UniProtKB-KW"/>
</dbReference>
<proteinExistence type="predicted"/>
<evidence type="ECO:0000256" key="3">
    <source>
        <dbReference type="ARBA" id="ARBA00022813"/>
    </source>
</evidence>
<name>A0A3B0UEU8_9ZZZZ</name>
<dbReference type="SUPFAM" id="SSF56235">
    <property type="entry name" value="N-terminal nucleophile aminohydrolases (Ntn hydrolases)"/>
    <property type="match status" value="1"/>
</dbReference>
<keyword evidence="1" id="KW-0645">Protease</keyword>
<evidence type="ECO:0000256" key="1">
    <source>
        <dbReference type="ARBA" id="ARBA00022670"/>
    </source>
</evidence>
<dbReference type="GO" id="GO:0016811">
    <property type="term" value="F:hydrolase activity, acting on carbon-nitrogen (but not peptide) bonds, in linear amides"/>
    <property type="evidence" value="ECO:0007669"/>
    <property type="project" value="UniProtKB-ARBA"/>
</dbReference>
<dbReference type="Pfam" id="PF01112">
    <property type="entry name" value="Asparaginase_2"/>
    <property type="match status" value="1"/>
</dbReference>
<dbReference type="InterPro" id="IPR029055">
    <property type="entry name" value="Ntn_hydrolases_N"/>
</dbReference>
<evidence type="ECO:0000313" key="4">
    <source>
        <dbReference type="EMBL" id="VAW27640.1"/>
    </source>
</evidence>
<dbReference type="GO" id="GO:0008798">
    <property type="term" value="F:beta-aspartyl-peptidase activity"/>
    <property type="evidence" value="ECO:0007669"/>
    <property type="project" value="UniProtKB-EC"/>
</dbReference>
<dbReference type="AlphaFoldDB" id="A0A3B0UEU8"/>